<evidence type="ECO:0000313" key="2">
    <source>
        <dbReference type="Proteomes" id="UP001497535"/>
    </source>
</evidence>
<dbReference type="Proteomes" id="UP001497535">
    <property type="component" value="Unassembled WGS sequence"/>
</dbReference>
<dbReference type="EMBL" id="CAVMJV010000016">
    <property type="protein sequence ID" value="CAK5057851.1"/>
    <property type="molecule type" value="Genomic_DNA"/>
</dbReference>
<evidence type="ECO:0000313" key="1">
    <source>
        <dbReference type="EMBL" id="CAK5057851.1"/>
    </source>
</evidence>
<name>A0ACB0YQI1_MELEN</name>
<keyword evidence="2" id="KW-1185">Reference proteome</keyword>
<proteinExistence type="predicted"/>
<organism evidence="1 2">
    <name type="scientific">Meloidogyne enterolobii</name>
    <name type="common">Root-knot nematode worm</name>
    <name type="synonym">Meloidogyne mayaguensis</name>
    <dbReference type="NCBI Taxonomy" id="390850"/>
    <lineage>
        <taxon>Eukaryota</taxon>
        <taxon>Metazoa</taxon>
        <taxon>Ecdysozoa</taxon>
        <taxon>Nematoda</taxon>
        <taxon>Chromadorea</taxon>
        <taxon>Rhabditida</taxon>
        <taxon>Tylenchina</taxon>
        <taxon>Tylenchomorpha</taxon>
        <taxon>Tylenchoidea</taxon>
        <taxon>Meloidogynidae</taxon>
        <taxon>Meloidogyninae</taxon>
        <taxon>Meloidogyne</taxon>
    </lineage>
</organism>
<sequence length="114" mass="12813">MVILLKLAFVLFAYLATIFAEKEKDLRVTQKGIFLILLKPSNKIKFSVYFDISVGGVSKGRVVIGLFGEIVPKTAKNFLELSKGSMGFGYKGSKFHRVIRNFMIQGSINFLNFL</sequence>
<reference evidence="1" key="1">
    <citation type="submission" date="2023-11" db="EMBL/GenBank/DDBJ databases">
        <authorList>
            <person name="Poullet M."/>
        </authorList>
    </citation>
    <scope>NUCLEOTIDE SEQUENCE</scope>
    <source>
        <strain evidence="1">E1834</strain>
    </source>
</reference>
<accession>A0ACB0YQI1</accession>
<gene>
    <name evidence="1" type="ORF">MENTE1834_LOCUS15312</name>
</gene>
<protein>
    <submittedName>
        <fullName evidence="1">Uncharacterized protein</fullName>
    </submittedName>
</protein>
<comment type="caution">
    <text evidence="1">The sequence shown here is derived from an EMBL/GenBank/DDBJ whole genome shotgun (WGS) entry which is preliminary data.</text>
</comment>